<dbReference type="Gene3D" id="1.10.530.10">
    <property type="match status" value="1"/>
</dbReference>
<proteinExistence type="inferred from homology"/>
<dbReference type="GO" id="GO:0009253">
    <property type="term" value="P:peptidoglycan catabolic process"/>
    <property type="evidence" value="ECO:0007669"/>
    <property type="project" value="InterPro"/>
</dbReference>
<dbReference type="PANTHER" id="PTHR31698">
    <property type="entry name" value="LYSOZYME G FAMILY MEMBER"/>
    <property type="match status" value="1"/>
</dbReference>
<comment type="similarity">
    <text evidence="2">Belongs to the glycosyl hydrolase 23 family.</text>
</comment>
<dbReference type="InterPro" id="IPR023346">
    <property type="entry name" value="Lysozyme-like_dom_sf"/>
</dbReference>
<keyword evidence="6" id="KW-0326">Glycosidase</keyword>
<evidence type="ECO:0000256" key="7">
    <source>
        <dbReference type="ARBA" id="ARBA00031262"/>
    </source>
</evidence>
<dbReference type="GO" id="GO:0050830">
    <property type="term" value="P:defense response to Gram-positive bacterium"/>
    <property type="evidence" value="ECO:0007669"/>
    <property type="project" value="TreeGrafter"/>
</dbReference>
<dbReference type="GO" id="GO:0005576">
    <property type="term" value="C:extracellular region"/>
    <property type="evidence" value="ECO:0007669"/>
    <property type="project" value="TreeGrafter"/>
</dbReference>
<gene>
    <name evidence="8" type="ORF">EOD39_17481</name>
</gene>
<dbReference type="AlphaFoldDB" id="A0A444V3A5"/>
<evidence type="ECO:0000256" key="3">
    <source>
        <dbReference type="ARBA" id="ARBA00012732"/>
    </source>
</evidence>
<dbReference type="EC" id="3.2.1.17" evidence="3"/>
<keyword evidence="6" id="KW-0378">Hydrolase</keyword>
<comment type="caution">
    <text evidence="8">The sequence shown here is derived from an EMBL/GenBank/DDBJ whole genome shotgun (WGS) entry which is preliminary data.</text>
</comment>
<evidence type="ECO:0000256" key="2">
    <source>
        <dbReference type="ARBA" id="ARBA00008902"/>
    </source>
</evidence>
<evidence type="ECO:0000313" key="8">
    <source>
        <dbReference type="EMBL" id="RXM94904.1"/>
    </source>
</evidence>
<protein>
    <recommendedName>
        <fullName evidence="4">Lysozyme g</fullName>
        <ecNumber evidence="3">3.2.1.17</ecNumber>
    </recommendedName>
    <alternativeName>
        <fullName evidence="7">1,4-beta-N-acetylmuramidase</fullName>
    </alternativeName>
</protein>
<evidence type="ECO:0000256" key="6">
    <source>
        <dbReference type="ARBA" id="ARBA00023295"/>
    </source>
</evidence>
<name>A0A444V3A5_ACIRT</name>
<dbReference type="GO" id="GO:0031640">
    <property type="term" value="P:killing of cells of another organism"/>
    <property type="evidence" value="ECO:0007669"/>
    <property type="project" value="UniProtKB-KW"/>
</dbReference>
<evidence type="ECO:0000313" key="9">
    <source>
        <dbReference type="Proteomes" id="UP000289886"/>
    </source>
</evidence>
<sequence length="189" mass="20760">MVYQTLSSSSDTLFFHKACIYGDVTKIDTTGASEKTAKQDKLTVKGVAASHKLAEHDLANMNKYKPLIIKVGRAQQMDPCVIAGIISRESRAGTQLKDGWGDHGNGFGLMQHLDTLHRICIDYLTAFIDNQQQPCRSSVPSTGVLFAEHARQAPECSSHKLQSVREPQAPECLSATSSRVFECHKLQSV</sequence>
<keyword evidence="9" id="KW-1185">Reference proteome</keyword>
<evidence type="ECO:0000256" key="4">
    <source>
        <dbReference type="ARBA" id="ARBA00016485"/>
    </source>
</evidence>
<comment type="catalytic activity">
    <reaction evidence="1">
        <text>Hydrolysis of (1-&gt;4)-beta-linkages between N-acetylmuramic acid and N-acetyl-D-glucosamine residues in a peptidoglycan and between N-acetyl-D-glucosamine residues in chitodextrins.</text>
        <dbReference type="EC" id="3.2.1.17"/>
    </reaction>
</comment>
<dbReference type="InterPro" id="IPR002152">
    <property type="entry name" value="Glyco_hydro_23"/>
</dbReference>
<dbReference type="Proteomes" id="UP000289886">
    <property type="component" value="Unassembled WGS sequence"/>
</dbReference>
<accession>A0A444V3A5</accession>
<dbReference type="EMBL" id="SCEB01002884">
    <property type="protein sequence ID" value="RXM94904.1"/>
    <property type="molecule type" value="Genomic_DNA"/>
</dbReference>
<dbReference type="PRINTS" id="PR00749">
    <property type="entry name" value="LYSOZYMEG"/>
</dbReference>
<keyword evidence="5" id="KW-0929">Antimicrobial</keyword>
<reference evidence="8 9" key="1">
    <citation type="submission" date="2019-01" db="EMBL/GenBank/DDBJ databases">
        <title>Draft Genome and Complete Hox-Cluster Characterization of the Sterlet Sturgeon (Acipenser ruthenus).</title>
        <authorList>
            <person name="Wei Q."/>
        </authorList>
    </citation>
    <scope>NUCLEOTIDE SEQUENCE [LARGE SCALE GENOMIC DNA]</scope>
    <source>
        <strain evidence="8">WHYD16114868_AA</strain>
        <tissue evidence="8">Blood</tissue>
    </source>
</reference>
<dbReference type="PANTHER" id="PTHR31698:SF8">
    <property type="entry name" value="LYSOZYME G-RELATED"/>
    <property type="match status" value="1"/>
</dbReference>
<dbReference type="SUPFAM" id="SSF53955">
    <property type="entry name" value="Lysozyme-like"/>
    <property type="match status" value="1"/>
</dbReference>
<evidence type="ECO:0000256" key="1">
    <source>
        <dbReference type="ARBA" id="ARBA00000632"/>
    </source>
</evidence>
<evidence type="ECO:0000256" key="5">
    <source>
        <dbReference type="ARBA" id="ARBA00022638"/>
    </source>
</evidence>
<organism evidence="8 9">
    <name type="scientific">Acipenser ruthenus</name>
    <name type="common">Sterlet sturgeon</name>
    <dbReference type="NCBI Taxonomy" id="7906"/>
    <lineage>
        <taxon>Eukaryota</taxon>
        <taxon>Metazoa</taxon>
        <taxon>Chordata</taxon>
        <taxon>Craniata</taxon>
        <taxon>Vertebrata</taxon>
        <taxon>Euteleostomi</taxon>
        <taxon>Actinopterygii</taxon>
        <taxon>Chondrostei</taxon>
        <taxon>Acipenseriformes</taxon>
        <taxon>Acipenseridae</taxon>
        <taxon>Acipenser</taxon>
    </lineage>
</organism>
<dbReference type="GO" id="GO:0003796">
    <property type="term" value="F:lysozyme activity"/>
    <property type="evidence" value="ECO:0007669"/>
    <property type="project" value="UniProtKB-EC"/>
</dbReference>
<keyword evidence="5" id="KW-0081">Bacteriolytic enzyme</keyword>